<reference evidence="1" key="1">
    <citation type="journal article" date="2023" name="G3 (Bethesda)">
        <title>Whole genome assembly and annotation of the endangered Caribbean coral Acropora cervicornis.</title>
        <authorList>
            <person name="Selwyn J.D."/>
            <person name="Vollmer S.V."/>
        </authorList>
    </citation>
    <scope>NUCLEOTIDE SEQUENCE</scope>
    <source>
        <strain evidence="1">K2</strain>
    </source>
</reference>
<evidence type="ECO:0000313" key="1">
    <source>
        <dbReference type="EMBL" id="KAK2552127.1"/>
    </source>
</evidence>
<dbReference type="AlphaFoldDB" id="A0AAD9PZP8"/>
<dbReference type="EMBL" id="JARQWQ010000090">
    <property type="protein sequence ID" value="KAK2552127.1"/>
    <property type="molecule type" value="Genomic_DNA"/>
</dbReference>
<organism evidence="1 2">
    <name type="scientific">Acropora cervicornis</name>
    <name type="common">Staghorn coral</name>
    <dbReference type="NCBI Taxonomy" id="6130"/>
    <lineage>
        <taxon>Eukaryota</taxon>
        <taxon>Metazoa</taxon>
        <taxon>Cnidaria</taxon>
        <taxon>Anthozoa</taxon>
        <taxon>Hexacorallia</taxon>
        <taxon>Scleractinia</taxon>
        <taxon>Astrocoeniina</taxon>
        <taxon>Acroporidae</taxon>
        <taxon>Acropora</taxon>
    </lineage>
</organism>
<gene>
    <name evidence="1" type="ORF">P5673_026882</name>
</gene>
<sequence length="85" mass="10087">MANNEIEATVTYSFLRGILGFHVYKEVWKPILRERLNLSHERKNLHDRYLQLLKSAFLDGLLIQSPVTYRERSLGLHRGIFPRHI</sequence>
<dbReference type="Proteomes" id="UP001249851">
    <property type="component" value="Unassembled WGS sequence"/>
</dbReference>
<accession>A0AAD9PZP8</accession>
<keyword evidence="2" id="KW-1185">Reference proteome</keyword>
<comment type="caution">
    <text evidence="1">The sequence shown here is derived from an EMBL/GenBank/DDBJ whole genome shotgun (WGS) entry which is preliminary data.</text>
</comment>
<protein>
    <submittedName>
        <fullName evidence="1">Uncharacterized protein</fullName>
    </submittedName>
</protein>
<evidence type="ECO:0000313" key="2">
    <source>
        <dbReference type="Proteomes" id="UP001249851"/>
    </source>
</evidence>
<proteinExistence type="predicted"/>
<name>A0AAD9PZP8_ACRCE</name>
<reference evidence="1" key="2">
    <citation type="journal article" date="2023" name="Science">
        <title>Genomic signatures of disease resistance in endangered staghorn corals.</title>
        <authorList>
            <person name="Vollmer S.V."/>
            <person name="Selwyn J.D."/>
            <person name="Despard B.A."/>
            <person name="Roesel C.L."/>
        </authorList>
    </citation>
    <scope>NUCLEOTIDE SEQUENCE</scope>
    <source>
        <strain evidence="1">K2</strain>
    </source>
</reference>